<keyword evidence="3 4" id="KW-0813">Transport</keyword>
<dbReference type="GO" id="GO:0030254">
    <property type="term" value="P:protein secretion by the type III secretion system"/>
    <property type="evidence" value="ECO:0007669"/>
    <property type="project" value="UniProtKB-UniRule"/>
</dbReference>
<dbReference type="InterPro" id="IPR049034">
    <property type="entry name" value="T3S_SPI-1_N0"/>
</dbReference>
<dbReference type="PRINTS" id="PR01337">
    <property type="entry name" value="TYPE3OMGPROT"/>
</dbReference>
<dbReference type="GO" id="GO:0015627">
    <property type="term" value="C:type II protein secretion system complex"/>
    <property type="evidence" value="ECO:0007669"/>
    <property type="project" value="TreeGrafter"/>
</dbReference>
<dbReference type="Gene3D" id="3.55.50.30">
    <property type="match status" value="1"/>
</dbReference>
<dbReference type="AlphaFoldDB" id="D4BKF1"/>
<dbReference type="InterPro" id="IPR004846">
    <property type="entry name" value="T2SS/T3SS_dom"/>
</dbReference>
<dbReference type="PANTHER" id="PTHR30332:SF4">
    <property type="entry name" value="TYPE 3 SECRETION SYSTEM SECRETIN"/>
    <property type="match status" value="1"/>
</dbReference>
<dbReference type="HAMAP" id="MF_02219">
    <property type="entry name" value="Type_III_secretin"/>
    <property type="match status" value="1"/>
</dbReference>
<feature type="domain" description="Type II/III secretion system secretin-like" evidence="5">
    <location>
        <begin position="341"/>
        <end position="500"/>
    </location>
</feature>
<feature type="chain" id="PRO_5026404735" description="Type 3 secretion system secretin" evidence="3">
    <location>
        <begin position="23"/>
        <end position="505"/>
    </location>
</feature>
<comment type="function">
    <text evidence="3">Component of the type III secretion system (T3SS), also called injectisome, which is used to inject bacterial effector proteins into eukaryotic host cells. Forms a ring-shaped multimeric structure with an apparent central pore in the outer membrane.</text>
</comment>
<comment type="subunit">
    <text evidence="3">The core secretion machinery of the T3SS is composed of approximately 20 different proteins, including cytoplasmic components, a base, an export apparatus and a needle. This subunit is part of the base, which anchors the injectisome in the bacterial cell envelope. Forms a stable homooligomeric complex.</text>
</comment>
<dbReference type="Proteomes" id="UP000003880">
    <property type="component" value="Unassembled WGS sequence"/>
</dbReference>
<dbReference type="InterPro" id="IPR005644">
    <property type="entry name" value="NolW-like"/>
</dbReference>
<dbReference type="Pfam" id="PF03958">
    <property type="entry name" value="Secretin_N"/>
    <property type="match status" value="1"/>
</dbReference>
<feature type="signal peptide" evidence="3">
    <location>
        <begin position="1"/>
        <end position="22"/>
    </location>
</feature>
<evidence type="ECO:0000259" key="6">
    <source>
        <dbReference type="Pfam" id="PF03958"/>
    </source>
</evidence>
<dbReference type="PANTHER" id="PTHR30332">
    <property type="entry name" value="PROBABLE GENERAL SECRETION PATHWAY PROTEIN D"/>
    <property type="match status" value="1"/>
</dbReference>
<dbReference type="Gene3D" id="3.30.1370.120">
    <property type="match status" value="2"/>
</dbReference>
<dbReference type="Pfam" id="PF00263">
    <property type="entry name" value="Secretin"/>
    <property type="match status" value="1"/>
</dbReference>
<keyword evidence="3" id="KW-0653">Protein transport</keyword>
<evidence type="ECO:0000256" key="4">
    <source>
        <dbReference type="RuleBase" id="RU004004"/>
    </source>
</evidence>
<evidence type="ECO:0000256" key="2">
    <source>
        <dbReference type="ARBA" id="ARBA00022729"/>
    </source>
</evidence>
<comment type="caution">
    <text evidence="8">The sequence shown here is derived from an EMBL/GenBank/DDBJ whole genome shotgun (WGS) entry which is preliminary data.</text>
</comment>
<reference evidence="8 9" key="1">
    <citation type="submission" date="2010-02" db="EMBL/GenBank/DDBJ databases">
        <authorList>
            <person name="Weinstock G."/>
            <person name="Sodergren E."/>
            <person name="Clifton S."/>
            <person name="Fulton L."/>
            <person name="Fulton B."/>
            <person name="Courtney L."/>
            <person name="Fronick C."/>
            <person name="Harrison M."/>
            <person name="Strong C."/>
            <person name="Farmer C."/>
            <person name="Delahaunty K."/>
            <person name="Markovic C."/>
            <person name="Hall O."/>
            <person name="Minx P."/>
            <person name="Tomlinson C."/>
            <person name="Mitreva M."/>
            <person name="Nelson J."/>
            <person name="Hou S."/>
            <person name="Wollam A."/>
            <person name="Pepin K.H."/>
            <person name="Johnson M."/>
            <person name="Bhonagiri V."/>
            <person name="Zhang X."/>
            <person name="Suruliraj S."/>
            <person name="Warren W."/>
            <person name="Chinwalla A."/>
            <person name="Mardis E.R."/>
            <person name="Wilson R.K."/>
        </authorList>
    </citation>
    <scope>NUCLEOTIDE SEQUENCE [LARGE SCALE GENOMIC DNA]</scope>
    <source>
        <strain evidence="8 9">ATCC 29220</strain>
    </source>
</reference>
<name>D4BKF1_9ENTR</name>
<dbReference type="eggNOG" id="COG1450">
    <property type="taxonomic scope" value="Bacteria"/>
</dbReference>
<keyword evidence="3" id="KW-0472">Membrane</keyword>
<keyword evidence="2 3" id="KW-0732">Signal</keyword>
<evidence type="ECO:0000259" key="7">
    <source>
        <dbReference type="Pfam" id="PF21304"/>
    </source>
</evidence>
<feature type="domain" description="NolW-like" evidence="6">
    <location>
        <begin position="182"/>
        <end position="278"/>
    </location>
</feature>
<accession>D4BKF1</accession>
<comment type="subcellular location">
    <subcellularLocation>
        <location evidence="1 3 4">Cell outer membrane</location>
    </subcellularLocation>
</comment>
<gene>
    <name evidence="3" type="primary">sctC</name>
    <name evidence="8" type="ORF">CIT292_11028</name>
</gene>
<evidence type="ECO:0000313" key="8">
    <source>
        <dbReference type="EMBL" id="EFE05582.1"/>
    </source>
</evidence>
<dbReference type="NCBIfam" id="TIGR02516">
    <property type="entry name" value="type_III_yscC"/>
    <property type="match status" value="1"/>
</dbReference>
<evidence type="ECO:0000256" key="1">
    <source>
        <dbReference type="ARBA" id="ARBA00004442"/>
    </source>
</evidence>
<keyword evidence="3" id="KW-0811">Translocation</keyword>
<dbReference type="GO" id="GO:0009279">
    <property type="term" value="C:cell outer membrane"/>
    <property type="evidence" value="ECO:0007669"/>
    <property type="project" value="UniProtKB-SubCell"/>
</dbReference>
<dbReference type="NCBIfam" id="NF011873">
    <property type="entry name" value="PRK15346.1"/>
    <property type="match status" value="1"/>
</dbReference>
<dbReference type="InterPro" id="IPR050810">
    <property type="entry name" value="Bact_Secretion_Sys_Channel"/>
</dbReference>
<dbReference type="InterPro" id="IPR003522">
    <property type="entry name" value="T3SS_OM_pore_YscC"/>
</dbReference>
<dbReference type="HOGENOM" id="CLU_022474_4_0_6"/>
<evidence type="ECO:0000256" key="3">
    <source>
        <dbReference type="HAMAP-Rule" id="MF_02219"/>
    </source>
</evidence>
<comment type="similarity">
    <text evidence="3">Belongs to the bacterial secretin family. T3SS SctC subfamily.</text>
</comment>
<dbReference type="EMBL" id="ABWL02000031">
    <property type="protein sequence ID" value="EFE05582.1"/>
    <property type="molecule type" value="Genomic_DNA"/>
</dbReference>
<evidence type="ECO:0000259" key="5">
    <source>
        <dbReference type="Pfam" id="PF00263"/>
    </source>
</evidence>
<dbReference type="InterPro" id="IPR038591">
    <property type="entry name" value="NolW-like_sf"/>
</dbReference>
<organism evidence="8 9">
    <name type="scientific">Citrobacter youngae ATCC 29220</name>
    <dbReference type="NCBI Taxonomy" id="500640"/>
    <lineage>
        <taxon>Bacteria</taxon>
        <taxon>Pseudomonadati</taxon>
        <taxon>Pseudomonadota</taxon>
        <taxon>Gammaproteobacteria</taxon>
        <taxon>Enterobacterales</taxon>
        <taxon>Enterobacteriaceae</taxon>
        <taxon>Citrobacter</taxon>
        <taxon>Citrobacter freundii complex</taxon>
    </lineage>
</organism>
<proteinExistence type="inferred from homology"/>
<feature type="domain" description="SPI-1 type 3 secretion system secretin N0" evidence="7">
    <location>
        <begin position="40"/>
        <end position="100"/>
    </location>
</feature>
<sequence precursor="true">MGMRIFALWIMLALLSVQATCAATLNWKGPPFFVMTHGMPVSALLKDFGANYGIPVITSPLINDVFIGRFEQSTPDKQLEMLARTYNLVWYFDGKALYIYKSNEVHSTVITPEFDTQEQLKQYVRNSNLLSSGTCQLKQVGVSQSFEIYGVPECVRHITDIANQLSVAVRNMADVDQRRENVQVFPLKYASATDVNYQYRDQTVVIPGVVSVLREMNNSQAVNSGATPTQLNAGQQTVDNNGPTFSADPRQNAVVVRDRDINMPMYQRLISQLDHRQDAIEITVSIIDVNAEDLGALGIDWAANADIGGMNLQLNTNLASGGGYATSVINNGSDFMVKVSALEQKSQAKILSQPSVVTLNNVQAVLDKNTTFYTKLVGDKIAQLASITSGTLMQVTPRVVKDDEGTAEVLLLLSIQDGSQQQSSAVVAADAMPQVQNSEIDTQATLKSGQSLLLGGFIQDQDIVTERKIPILGDIYWIGNFFKSKETTKIQTVRLFLIKAVPLKI</sequence>
<protein>
    <recommendedName>
        <fullName evidence="3">Type 3 secretion system secretin</fullName>
        <shortName evidence="3">T3SS secretin</shortName>
    </recommendedName>
</protein>
<evidence type="ECO:0000313" key="9">
    <source>
        <dbReference type="Proteomes" id="UP000003880"/>
    </source>
</evidence>
<dbReference type="GO" id="GO:0030257">
    <property type="term" value="C:type III protein secretion system complex"/>
    <property type="evidence" value="ECO:0007669"/>
    <property type="project" value="UniProtKB-UniRule"/>
</dbReference>
<dbReference type="Pfam" id="PF21304">
    <property type="entry name" value="T3S_SPI-1_N0"/>
    <property type="match status" value="1"/>
</dbReference>
<keyword evidence="3" id="KW-0998">Cell outer membrane</keyword>